<keyword evidence="3" id="KW-0813">Transport</keyword>
<keyword evidence="5" id="KW-0472">Membrane</keyword>
<dbReference type="InterPro" id="IPR005378">
    <property type="entry name" value="Vps35"/>
</dbReference>
<dbReference type="AlphaFoldDB" id="A0A6B2L057"/>
<evidence type="ECO:0000256" key="5">
    <source>
        <dbReference type="ARBA" id="ARBA00023136"/>
    </source>
</evidence>
<dbReference type="PANTHER" id="PTHR11099:SF0">
    <property type="entry name" value="VACUOLAR PROTEIN SORTING-ASSOCIATED PROTEIN 35"/>
    <property type="match status" value="1"/>
</dbReference>
<evidence type="ECO:0000256" key="2">
    <source>
        <dbReference type="ARBA" id="ARBA00006536"/>
    </source>
</evidence>
<evidence type="ECO:0000256" key="4">
    <source>
        <dbReference type="ARBA" id="ARBA00022927"/>
    </source>
</evidence>
<evidence type="ECO:0000256" key="3">
    <source>
        <dbReference type="ARBA" id="ARBA00022448"/>
    </source>
</evidence>
<organism evidence="6">
    <name type="scientific">Arcella intermedia</name>
    <dbReference type="NCBI Taxonomy" id="1963864"/>
    <lineage>
        <taxon>Eukaryota</taxon>
        <taxon>Amoebozoa</taxon>
        <taxon>Tubulinea</taxon>
        <taxon>Elardia</taxon>
        <taxon>Arcellinida</taxon>
        <taxon>Sphaerothecina</taxon>
        <taxon>Arcellidae</taxon>
        <taxon>Arcella</taxon>
    </lineage>
</organism>
<comment type="similarity">
    <text evidence="2">Belongs to the VPS35 family.</text>
</comment>
<dbReference type="PANTHER" id="PTHR11099">
    <property type="entry name" value="VACUOLAR SORTING PROTEIN 35"/>
    <property type="match status" value="1"/>
</dbReference>
<dbReference type="Gene3D" id="1.25.40.660">
    <property type="entry name" value="Vacuolar protein sorting-associated protein 35, helical subcomplex Vps35-C"/>
    <property type="match status" value="1"/>
</dbReference>
<proteinExistence type="inferred from homology"/>
<dbReference type="EMBL" id="GIBP01001286">
    <property type="protein sequence ID" value="NDV30255.1"/>
    <property type="molecule type" value="Transcribed_RNA"/>
</dbReference>
<protein>
    <recommendedName>
        <fullName evidence="7">Vacuolar protein sorting-associated protein 35</fullName>
    </recommendedName>
</protein>
<reference evidence="6" key="1">
    <citation type="journal article" date="2020" name="J. Eukaryot. Microbiol.">
        <title>De novo Sequencing, Assembly and Annotation of the Transcriptome for the Free-Living Testate Amoeba Arcella intermedia.</title>
        <authorList>
            <person name="Ribeiro G.M."/>
            <person name="Porfirio-Sousa A.L."/>
            <person name="Maurer-Alcala X.X."/>
            <person name="Katz L.A."/>
            <person name="Lahr D.J.G."/>
        </authorList>
    </citation>
    <scope>NUCLEOTIDE SEQUENCE</scope>
</reference>
<keyword evidence="4" id="KW-0653">Protein transport</keyword>
<evidence type="ECO:0000256" key="1">
    <source>
        <dbReference type="ARBA" id="ARBA00004170"/>
    </source>
</evidence>
<dbReference type="GO" id="GO:0042147">
    <property type="term" value="P:retrograde transport, endosome to Golgi"/>
    <property type="evidence" value="ECO:0007669"/>
    <property type="project" value="InterPro"/>
</dbReference>
<dbReference type="GO" id="GO:0030906">
    <property type="term" value="C:retromer, cargo-selective complex"/>
    <property type="evidence" value="ECO:0007669"/>
    <property type="project" value="InterPro"/>
</dbReference>
<dbReference type="InterPro" id="IPR042491">
    <property type="entry name" value="Vps35_C"/>
</dbReference>
<evidence type="ECO:0000313" key="6">
    <source>
        <dbReference type="EMBL" id="NDV30255.1"/>
    </source>
</evidence>
<dbReference type="GO" id="GO:0005829">
    <property type="term" value="C:cytosol"/>
    <property type="evidence" value="ECO:0007669"/>
    <property type="project" value="GOC"/>
</dbReference>
<accession>A0A6B2L057</accession>
<dbReference type="Pfam" id="PF03635">
    <property type="entry name" value="Vps35"/>
    <property type="match status" value="1"/>
</dbReference>
<dbReference type="GO" id="GO:0005770">
    <property type="term" value="C:late endosome"/>
    <property type="evidence" value="ECO:0007669"/>
    <property type="project" value="TreeGrafter"/>
</dbReference>
<comment type="subcellular location">
    <subcellularLocation>
        <location evidence="1">Membrane</location>
        <topology evidence="1">Peripheral membrane protein</topology>
    </subcellularLocation>
</comment>
<dbReference type="GO" id="GO:0006886">
    <property type="term" value="P:intracellular protein transport"/>
    <property type="evidence" value="ECO:0007669"/>
    <property type="project" value="TreeGrafter"/>
</dbReference>
<name>A0A6B2L057_9EUKA</name>
<sequence length="621" mass="70634">MQHGVVNLDKREQERAELNVLVGKNLSRLGQLEGLTIDLYKTQALPTILSHILQCKDRIAQQNLTDIIIQAFSDEYHLRTLPMLLETCSALEEDVAIQTITSSLVDRISNYCSSNNYLPTEYDLFETLKAYLSEITEKRKLSLSAHLQIIYSLIVMTIKCYKNSGANFLSLLNTLYDMALQKIKKSFGLDSKSGIPDHLKILKVPLDLLKTYRPLMLIPKYLEVVHALPSEKMTFSNQFIDSLLQFNAKITNAEEFATVMQFIEPLTKKNELADEDWQRNQFRVASVLNLIYHNDIGFMYEMLLKAKEFFLDPSKSDLDVTHGVVPIVFKSLQLIQNCYKEKDSDPNWEKKVKAICKLANDLVTAIKETKSKHGIKISYLTFNLYLQCTLLTGKCGLANYAYQFFTQGAILVFEEEGYFAEINMDYTAIHQMITITSCIPCFDPESYEKLVKRLAQYSTKVQAPENQIRLSLSLAHLFKSGSEGDIKSALACLKRAMTSALAVPDAEVDLKAQVLVELVDHFLYFFKNHPDVCEAKYVNGAIERTTKFIGEAKLAGSHLAQGRLANIKSFIEIQQDLSKITKKKEKPQEVTPEGTEVENKTLQFEEAVAKKEVARWKTIEM</sequence>
<evidence type="ECO:0008006" key="7">
    <source>
        <dbReference type="Google" id="ProtNLM"/>
    </source>
</evidence>